<evidence type="ECO:0000256" key="7">
    <source>
        <dbReference type="SAM" id="Phobius"/>
    </source>
</evidence>
<evidence type="ECO:0000256" key="1">
    <source>
        <dbReference type="ARBA" id="ARBA00004141"/>
    </source>
</evidence>
<evidence type="ECO:0000313" key="9">
    <source>
        <dbReference type="EMBL" id="SVA90365.1"/>
    </source>
</evidence>
<dbReference type="AlphaFoldDB" id="A0A381ZM94"/>
<dbReference type="GO" id="GO:0010181">
    <property type="term" value="F:FMN binding"/>
    <property type="evidence" value="ECO:0007669"/>
    <property type="project" value="TreeGrafter"/>
</dbReference>
<feature type="transmembrane region" description="Helical" evidence="7">
    <location>
        <begin position="142"/>
        <end position="160"/>
    </location>
</feature>
<keyword evidence="3 7" id="KW-0812">Transmembrane</keyword>
<feature type="transmembrane region" description="Helical" evidence="7">
    <location>
        <begin position="74"/>
        <end position="93"/>
    </location>
</feature>
<evidence type="ECO:0000256" key="5">
    <source>
        <dbReference type="ARBA" id="ARBA00023004"/>
    </source>
</evidence>
<keyword evidence="2" id="KW-0813">Transport</keyword>
<proteinExistence type="predicted"/>
<sequence length="192" mass="21692">MRYGTWLIIFISLIPFIDLNLRTLGIFGGLGANPVETIIHTNGIWGLRVLITTLMLAPLNRYSGLKIFSQLPKPLGLVALFYILSHFLSYAIIDQGGDLKIVMVDIIETPYLIVGWGGFLCLLSVGVVSFKRLKPWYEKNRSIISGIVYSSAVLGVWHYYWNTKTIEIEALIYCLIVCVLVLWKVRITQGKL</sequence>
<organism evidence="9">
    <name type="scientific">marine metagenome</name>
    <dbReference type="NCBI Taxonomy" id="408172"/>
    <lineage>
        <taxon>unclassified sequences</taxon>
        <taxon>metagenomes</taxon>
        <taxon>ecological metagenomes</taxon>
    </lineage>
</organism>
<feature type="transmembrane region" description="Helical" evidence="7">
    <location>
        <begin position="7"/>
        <end position="32"/>
    </location>
</feature>
<keyword evidence="4 7" id="KW-1133">Transmembrane helix</keyword>
<keyword evidence="6 7" id="KW-0472">Membrane</keyword>
<comment type="subcellular location">
    <subcellularLocation>
        <location evidence="1">Membrane</location>
        <topology evidence="1">Multi-pass membrane protein</topology>
    </subcellularLocation>
</comment>
<dbReference type="GO" id="GO:0005886">
    <property type="term" value="C:plasma membrane"/>
    <property type="evidence" value="ECO:0007669"/>
    <property type="project" value="TreeGrafter"/>
</dbReference>
<evidence type="ECO:0000256" key="6">
    <source>
        <dbReference type="ARBA" id="ARBA00023136"/>
    </source>
</evidence>
<dbReference type="InterPro" id="IPR022837">
    <property type="entry name" value="MsrQ-like"/>
</dbReference>
<protein>
    <recommendedName>
        <fullName evidence="8">Ferric oxidoreductase domain-containing protein</fullName>
    </recommendedName>
</protein>
<keyword evidence="5" id="KW-0408">Iron</keyword>
<dbReference type="GO" id="GO:0020037">
    <property type="term" value="F:heme binding"/>
    <property type="evidence" value="ECO:0007669"/>
    <property type="project" value="TreeGrafter"/>
</dbReference>
<accession>A0A381ZM94</accession>
<feature type="transmembrane region" description="Helical" evidence="7">
    <location>
        <begin position="166"/>
        <end position="183"/>
    </location>
</feature>
<dbReference type="InterPro" id="IPR013130">
    <property type="entry name" value="Fe3_Rdtase_TM_dom"/>
</dbReference>
<gene>
    <name evidence="9" type="ORF">METZ01_LOCUS143219</name>
</gene>
<reference evidence="9" key="1">
    <citation type="submission" date="2018-05" db="EMBL/GenBank/DDBJ databases">
        <authorList>
            <person name="Lanie J.A."/>
            <person name="Ng W.-L."/>
            <person name="Kazmierczak K.M."/>
            <person name="Andrzejewski T.M."/>
            <person name="Davidsen T.M."/>
            <person name="Wayne K.J."/>
            <person name="Tettelin H."/>
            <person name="Glass J.I."/>
            <person name="Rusch D."/>
            <person name="Podicherti R."/>
            <person name="Tsui H.-C.T."/>
            <person name="Winkler M.E."/>
        </authorList>
    </citation>
    <scope>NUCLEOTIDE SEQUENCE</scope>
</reference>
<feature type="transmembrane region" description="Helical" evidence="7">
    <location>
        <begin position="113"/>
        <end position="130"/>
    </location>
</feature>
<evidence type="ECO:0000256" key="4">
    <source>
        <dbReference type="ARBA" id="ARBA00022989"/>
    </source>
</evidence>
<evidence type="ECO:0000256" key="2">
    <source>
        <dbReference type="ARBA" id="ARBA00022448"/>
    </source>
</evidence>
<dbReference type="PANTHER" id="PTHR36964:SF1">
    <property type="entry name" value="PROTEIN-METHIONINE-SULFOXIDE REDUCTASE HEME-BINDING SUBUNIT MSRQ"/>
    <property type="match status" value="1"/>
</dbReference>
<dbReference type="GO" id="GO:0016679">
    <property type="term" value="F:oxidoreductase activity, acting on diphenols and related substances as donors"/>
    <property type="evidence" value="ECO:0007669"/>
    <property type="project" value="TreeGrafter"/>
</dbReference>
<evidence type="ECO:0000256" key="3">
    <source>
        <dbReference type="ARBA" id="ARBA00022692"/>
    </source>
</evidence>
<dbReference type="Pfam" id="PF01794">
    <property type="entry name" value="Ferric_reduct"/>
    <property type="match status" value="1"/>
</dbReference>
<feature type="transmembrane region" description="Helical" evidence="7">
    <location>
        <begin position="44"/>
        <end position="62"/>
    </location>
</feature>
<dbReference type="PANTHER" id="PTHR36964">
    <property type="entry name" value="PROTEIN-METHIONINE-SULFOXIDE REDUCTASE HEME-BINDING SUBUNIT MSRQ"/>
    <property type="match status" value="1"/>
</dbReference>
<name>A0A381ZM94_9ZZZZ</name>
<dbReference type="EMBL" id="UINC01021878">
    <property type="protein sequence ID" value="SVA90365.1"/>
    <property type="molecule type" value="Genomic_DNA"/>
</dbReference>
<evidence type="ECO:0000259" key="8">
    <source>
        <dbReference type="Pfam" id="PF01794"/>
    </source>
</evidence>
<feature type="domain" description="Ferric oxidoreductase" evidence="8">
    <location>
        <begin position="43"/>
        <end position="134"/>
    </location>
</feature>